<keyword evidence="3 5" id="KW-1133">Transmembrane helix</keyword>
<dbReference type="InterPro" id="IPR020846">
    <property type="entry name" value="MFS_dom"/>
</dbReference>
<keyword evidence="4 5" id="KW-0472">Membrane</keyword>
<sequence length="521" mass="58109">MAAYDDMLDAAGSMGPWQMWTFGWIWFSQFFQAMTNIAVVFMQFQPKYKCDINEDLIVSRSADECYYTLSNGSTSQLIECQSFIYDQSEMTRTIVTQWDLVCSQKMRSADAQSTFMAGFFFGALLSGLFSDRFGRKKVVVVSGTATAILGILQVHTTSFPLFLICRFLLSLANVACYSTGFVLCMELTTNKHRDWIGGMFYIPYAMGYTSLSLFAYFLRDWRMMHAAISLPVMINLAFWWLLPESPRWMVTKGRMQHALPVLAKAAKLNGHCEQFENLIESSAYDEEEKTQEDDSWLNNNFLMIFKHRTMAVRCLLISLVWFVTSMVYYGISLNVQAFPGDIFAQNAIAGAMEIPGYVLAVLLLCWGRRPAVSITLVIVGCCLIAIPMLPKVSVWLTVRHGLAMIGKLSVTATFAAIYVHTAELFPTVVRDSGMGVCNSIGRIGSMLAPYISTVSFSVVNSDAQFESMLIYGALSLSAAAVSLCVPETRNVEMPETFEDAERPTSNLTLLTNTEKCGAPAS</sequence>
<name>A0A914UV34_9BILA</name>
<organism evidence="7 8">
    <name type="scientific">Plectus sambesii</name>
    <dbReference type="NCBI Taxonomy" id="2011161"/>
    <lineage>
        <taxon>Eukaryota</taxon>
        <taxon>Metazoa</taxon>
        <taxon>Ecdysozoa</taxon>
        <taxon>Nematoda</taxon>
        <taxon>Chromadorea</taxon>
        <taxon>Plectida</taxon>
        <taxon>Plectina</taxon>
        <taxon>Plectoidea</taxon>
        <taxon>Plectidae</taxon>
        <taxon>Plectus</taxon>
    </lineage>
</organism>
<feature type="domain" description="Major facilitator superfamily (MFS) profile" evidence="6">
    <location>
        <begin position="21"/>
        <end position="490"/>
    </location>
</feature>
<dbReference type="CDD" id="cd17317">
    <property type="entry name" value="MFS_SLC22"/>
    <property type="match status" value="1"/>
</dbReference>
<dbReference type="SUPFAM" id="SSF103473">
    <property type="entry name" value="MFS general substrate transporter"/>
    <property type="match status" value="1"/>
</dbReference>
<evidence type="ECO:0000259" key="6">
    <source>
        <dbReference type="PROSITE" id="PS50850"/>
    </source>
</evidence>
<dbReference type="PROSITE" id="PS00216">
    <property type="entry name" value="SUGAR_TRANSPORT_1"/>
    <property type="match status" value="1"/>
</dbReference>
<dbReference type="Gene3D" id="1.20.1250.20">
    <property type="entry name" value="MFS general substrate transporter like domains"/>
    <property type="match status" value="1"/>
</dbReference>
<evidence type="ECO:0000313" key="7">
    <source>
        <dbReference type="Proteomes" id="UP000887566"/>
    </source>
</evidence>
<dbReference type="PANTHER" id="PTHR24064">
    <property type="entry name" value="SOLUTE CARRIER FAMILY 22 MEMBER"/>
    <property type="match status" value="1"/>
</dbReference>
<feature type="transmembrane region" description="Helical" evidence="5">
    <location>
        <begin position="195"/>
        <end position="217"/>
    </location>
</feature>
<evidence type="ECO:0000256" key="4">
    <source>
        <dbReference type="ARBA" id="ARBA00023136"/>
    </source>
</evidence>
<dbReference type="InterPro" id="IPR036259">
    <property type="entry name" value="MFS_trans_sf"/>
</dbReference>
<feature type="transmembrane region" description="Helical" evidence="5">
    <location>
        <begin position="343"/>
        <end position="364"/>
    </location>
</feature>
<evidence type="ECO:0000313" key="8">
    <source>
        <dbReference type="WBParaSite" id="PSAMB.scaffold1237size33953.g11792.t1"/>
    </source>
</evidence>
<reference evidence="8" key="1">
    <citation type="submission" date="2022-11" db="UniProtKB">
        <authorList>
            <consortium name="WormBaseParasite"/>
        </authorList>
    </citation>
    <scope>IDENTIFICATION</scope>
</reference>
<dbReference type="InterPro" id="IPR005828">
    <property type="entry name" value="MFS_sugar_transport-like"/>
</dbReference>
<comment type="subcellular location">
    <subcellularLocation>
        <location evidence="1">Membrane</location>
        <topology evidence="1">Multi-pass membrane protein</topology>
    </subcellularLocation>
</comment>
<feature type="transmembrane region" description="Helical" evidence="5">
    <location>
        <begin position="138"/>
        <end position="155"/>
    </location>
</feature>
<accession>A0A914UV34</accession>
<feature type="transmembrane region" description="Helical" evidence="5">
    <location>
        <begin position="371"/>
        <end position="389"/>
    </location>
</feature>
<dbReference type="GO" id="GO:0022857">
    <property type="term" value="F:transmembrane transporter activity"/>
    <property type="evidence" value="ECO:0007669"/>
    <property type="project" value="InterPro"/>
</dbReference>
<evidence type="ECO:0000256" key="1">
    <source>
        <dbReference type="ARBA" id="ARBA00004141"/>
    </source>
</evidence>
<dbReference type="InterPro" id="IPR005829">
    <property type="entry name" value="Sugar_transporter_CS"/>
</dbReference>
<dbReference type="Pfam" id="PF00083">
    <property type="entry name" value="Sugar_tr"/>
    <property type="match status" value="1"/>
</dbReference>
<feature type="transmembrane region" description="Helical" evidence="5">
    <location>
        <begin position="161"/>
        <end position="183"/>
    </location>
</feature>
<dbReference type="GO" id="GO:0016020">
    <property type="term" value="C:membrane"/>
    <property type="evidence" value="ECO:0007669"/>
    <property type="project" value="UniProtKB-SubCell"/>
</dbReference>
<dbReference type="WBParaSite" id="PSAMB.scaffold1237size33953.g11792.t1">
    <property type="protein sequence ID" value="PSAMB.scaffold1237size33953.g11792.t1"/>
    <property type="gene ID" value="PSAMB.scaffold1237size33953.g11792"/>
</dbReference>
<dbReference type="Proteomes" id="UP000887566">
    <property type="component" value="Unplaced"/>
</dbReference>
<feature type="transmembrane region" description="Helical" evidence="5">
    <location>
        <begin position="310"/>
        <end position="331"/>
    </location>
</feature>
<evidence type="ECO:0000256" key="2">
    <source>
        <dbReference type="ARBA" id="ARBA00022692"/>
    </source>
</evidence>
<evidence type="ECO:0000256" key="5">
    <source>
        <dbReference type="SAM" id="Phobius"/>
    </source>
</evidence>
<evidence type="ECO:0000256" key="3">
    <source>
        <dbReference type="ARBA" id="ARBA00022989"/>
    </source>
</evidence>
<proteinExistence type="predicted"/>
<keyword evidence="2 5" id="KW-0812">Transmembrane</keyword>
<dbReference type="AlphaFoldDB" id="A0A914UV34"/>
<keyword evidence="7" id="KW-1185">Reference proteome</keyword>
<dbReference type="PROSITE" id="PS50850">
    <property type="entry name" value="MFS"/>
    <property type="match status" value="1"/>
</dbReference>
<protein>
    <submittedName>
        <fullName evidence="8">Major facilitator superfamily (MFS) profile domain-containing protein</fullName>
    </submittedName>
</protein>
<feature type="transmembrane region" description="Helical" evidence="5">
    <location>
        <begin position="223"/>
        <end position="242"/>
    </location>
</feature>
<feature type="transmembrane region" description="Helical" evidence="5">
    <location>
        <begin position="20"/>
        <end position="42"/>
    </location>
</feature>